<dbReference type="AlphaFoldDB" id="F0ZKJ4"/>
<dbReference type="PANTHER" id="PTHR35885:SF2">
    <property type="match status" value="1"/>
</dbReference>
<dbReference type="FunCoup" id="F0ZKJ4">
    <property type="interactions" value="95"/>
</dbReference>
<dbReference type="PANTHER" id="PTHR35885">
    <property type="entry name" value="CARBOHYDRATE BINDING DOMAIN-CONTAINING PROTEIN-RELATED"/>
    <property type="match status" value="1"/>
</dbReference>
<dbReference type="RefSeq" id="XP_003287938.1">
    <property type="nucleotide sequence ID" value="XM_003287890.1"/>
</dbReference>
<evidence type="ECO:0000313" key="2">
    <source>
        <dbReference type="Proteomes" id="UP000001064"/>
    </source>
</evidence>
<dbReference type="KEGG" id="dpp:DICPUDRAFT_152126"/>
<organism evidence="1 2">
    <name type="scientific">Dictyostelium purpureum</name>
    <name type="common">Slime mold</name>
    <dbReference type="NCBI Taxonomy" id="5786"/>
    <lineage>
        <taxon>Eukaryota</taxon>
        <taxon>Amoebozoa</taxon>
        <taxon>Evosea</taxon>
        <taxon>Eumycetozoa</taxon>
        <taxon>Dictyostelia</taxon>
        <taxon>Dictyosteliales</taxon>
        <taxon>Dictyosteliaceae</taxon>
        <taxon>Dictyostelium</taxon>
    </lineage>
</organism>
<gene>
    <name evidence="1" type="ORF">DICPUDRAFT_152126</name>
</gene>
<sequence>MFTKEYVLLLCFFGRYDEIKQILSTTECIMHFFRYSRIQTPRGIFNECFKVCFERPSKQREKQLSYLFSDLITDGHIHLFKLFVAQYHNASKLEGNIASWFSRQNISYMVRASIEYASNMHVLSSVGVWNDEKNAYIGSIELQKVTSNVGKAYEGFQHMGSQTSTYNYTSKQLSFIIKQNGTENKFLHSVDTTTWKEINTSSIGKDYNYTGLAFDNTTDAFNLFGTYTNGDNNLHVCKISPSDHASKNTHTFPGELCSTFFHSKLNTYYVFYTKPSNPEQIYVNSYDMKASPVSLDQAYEVKNVGKGYKPIPSTLKNLAYIPNKDLVVCNIKVVSDVKEGSEIFHISTTNKTITNYGWNGSEGILTQIKTPFALFADLKLPRIYQIVLYADTYKLYTYSTYNNRWQETKKFGIAVTSIWEIESK</sequence>
<dbReference type="EMBL" id="GL871056">
    <property type="protein sequence ID" value="EGC35567.1"/>
    <property type="molecule type" value="Genomic_DNA"/>
</dbReference>
<dbReference type="Proteomes" id="UP000001064">
    <property type="component" value="Unassembled WGS sequence"/>
</dbReference>
<dbReference type="OrthoDB" id="24030at2759"/>
<accession>F0ZKJ4</accession>
<dbReference type="eggNOG" id="ENOG502RIAZ">
    <property type="taxonomic scope" value="Eukaryota"/>
</dbReference>
<dbReference type="InParanoid" id="F0ZKJ4"/>
<keyword evidence="2" id="KW-1185">Reference proteome</keyword>
<dbReference type="GeneID" id="10501263"/>
<proteinExistence type="predicted"/>
<name>F0ZKJ4_DICPU</name>
<evidence type="ECO:0000313" key="1">
    <source>
        <dbReference type="EMBL" id="EGC35567.1"/>
    </source>
</evidence>
<reference evidence="2" key="1">
    <citation type="journal article" date="2011" name="Genome Biol.">
        <title>Comparative genomics of the social amoebae Dictyostelium discoideum and Dictyostelium purpureum.</title>
        <authorList>
            <consortium name="US DOE Joint Genome Institute (JGI-PGF)"/>
            <person name="Sucgang R."/>
            <person name="Kuo A."/>
            <person name="Tian X."/>
            <person name="Salerno W."/>
            <person name="Parikh A."/>
            <person name="Feasley C.L."/>
            <person name="Dalin E."/>
            <person name="Tu H."/>
            <person name="Huang E."/>
            <person name="Barry K."/>
            <person name="Lindquist E."/>
            <person name="Shapiro H."/>
            <person name="Bruce D."/>
            <person name="Schmutz J."/>
            <person name="Salamov A."/>
            <person name="Fey P."/>
            <person name="Gaudet P."/>
            <person name="Anjard C."/>
            <person name="Babu M.M."/>
            <person name="Basu S."/>
            <person name="Bushmanova Y."/>
            <person name="van der Wel H."/>
            <person name="Katoh-Kurasawa M."/>
            <person name="Dinh C."/>
            <person name="Coutinho P.M."/>
            <person name="Saito T."/>
            <person name="Elias M."/>
            <person name="Schaap P."/>
            <person name="Kay R.R."/>
            <person name="Henrissat B."/>
            <person name="Eichinger L."/>
            <person name="Rivero F."/>
            <person name="Putnam N.H."/>
            <person name="West C.M."/>
            <person name="Loomis W.F."/>
            <person name="Chisholm R.L."/>
            <person name="Shaulsky G."/>
            <person name="Strassmann J.E."/>
            <person name="Queller D.C."/>
            <person name="Kuspa A."/>
            <person name="Grigoriev I.V."/>
        </authorList>
    </citation>
    <scope>NUCLEOTIDE SEQUENCE [LARGE SCALE GENOMIC DNA]</scope>
    <source>
        <strain evidence="2">QSDP1</strain>
    </source>
</reference>
<dbReference type="OMA" id="HASKNTH"/>
<dbReference type="VEuPathDB" id="AmoebaDB:DICPUDRAFT_152126"/>
<protein>
    <submittedName>
        <fullName evidence="1">Uncharacterized protein</fullName>
    </submittedName>
</protein>